<sequence length="107" mass="11945">MDIAEKIINRELQKDDQAYMEIAKKAVSGLKQADDFTLRVSRGEFDKYFKDGGQWLREGTDCGGFEAVCDPSLEPGALVIESDDEIVNAGVALQLEKTRQYLEEQVG</sequence>
<dbReference type="InterPro" id="IPR051472">
    <property type="entry name" value="T3SS_Stator/FliH"/>
</dbReference>
<dbReference type="InterPro" id="IPR018035">
    <property type="entry name" value="Flagellar_FliH/T3SS_HrpE"/>
</dbReference>
<comment type="function">
    <text evidence="1">Needed for flagellar regrowth and assembly.</text>
</comment>
<dbReference type="Pfam" id="PF02108">
    <property type="entry name" value="FliH"/>
    <property type="match status" value="1"/>
</dbReference>
<evidence type="ECO:0000259" key="7">
    <source>
        <dbReference type="Pfam" id="PF02108"/>
    </source>
</evidence>
<evidence type="ECO:0000313" key="8">
    <source>
        <dbReference type="EMBL" id="MPN54621.1"/>
    </source>
</evidence>
<feature type="domain" description="Flagellar assembly protein FliH/Type III secretion system HrpE" evidence="7">
    <location>
        <begin position="1"/>
        <end position="97"/>
    </location>
</feature>
<accession>A0A645IT91</accession>
<evidence type="ECO:0000256" key="3">
    <source>
        <dbReference type="ARBA" id="ARBA00022448"/>
    </source>
</evidence>
<gene>
    <name evidence="8" type="ORF">SDC9_202292</name>
</gene>
<keyword evidence="3" id="KW-0813">Transport</keyword>
<dbReference type="EMBL" id="VSSQ01123035">
    <property type="protein sequence ID" value="MPN54621.1"/>
    <property type="molecule type" value="Genomic_DNA"/>
</dbReference>
<evidence type="ECO:0000256" key="5">
    <source>
        <dbReference type="ARBA" id="ARBA00022927"/>
    </source>
</evidence>
<dbReference type="GO" id="GO:0044781">
    <property type="term" value="P:bacterial-type flagellum organization"/>
    <property type="evidence" value="ECO:0007669"/>
    <property type="project" value="UniProtKB-KW"/>
</dbReference>
<evidence type="ECO:0000256" key="6">
    <source>
        <dbReference type="ARBA" id="ARBA00023225"/>
    </source>
</evidence>
<organism evidence="8">
    <name type="scientific">bioreactor metagenome</name>
    <dbReference type="NCBI Taxonomy" id="1076179"/>
    <lineage>
        <taxon>unclassified sequences</taxon>
        <taxon>metagenomes</taxon>
        <taxon>ecological metagenomes</taxon>
    </lineage>
</organism>
<name>A0A645IT91_9ZZZZ</name>
<reference evidence="8" key="1">
    <citation type="submission" date="2019-08" db="EMBL/GenBank/DDBJ databases">
        <authorList>
            <person name="Kucharzyk K."/>
            <person name="Murdoch R.W."/>
            <person name="Higgins S."/>
            <person name="Loffler F."/>
        </authorList>
    </citation>
    <scope>NUCLEOTIDE SEQUENCE</scope>
</reference>
<dbReference type="AlphaFoldDB" id="A0A645IT91"/>
<dbReference type="PANTHER" id="PTHR34982">
    <property type="entry name" value="YOP PROTEINS TRANSLOCATION PROTEIN L"/>
    <property type="match status" value="1"/>
</dbReference>
<keyword evidence="4" id="KW-1005">Bacterial flagellum biogenesis</keyword>
<evidence type="ECO:0000256" key="1">
    <source>
        <dbReference type="ARBA" id="ARBA00003041"/>
    </source>
</evidence>
<keyword evidence="6" id="KW-1006">Bacterial flagellum protein export</keyword>
<dbReference type="PANTHER" id="PTHR34982:SF1">
    <property type="entry name" value="FLAGELLAR ASSEMBLY PROTEIN FLIH"/>
    <property type="match status" value="1"/>
</dbReference>
<evidence type="ECO:0000256" key="4">
    <source>
        <dbReference type="ARBA" id="ARBA00022795"/>
    </source>
</evidence>
<keyword evidence="5" id="KW-0653">Protein transport</keyword>
<protein>
    <recommendedName>
        <fullName evidence="7">Flagellar assembly protein FliH/Type III secretion system HrpE domain-containing protein</fullName>
    </recommendedName>
</protein>
<dbReference type="GO" id="GO:0015031">
    <property type="term" value="P:protein transport"/>
    <property type="evidence" value="ECO:0007669"/>
    <property type="project" value="UniProtKB-KW"/>
</dbReference>
<evidence type="ECO:0000256" key="2">
    <source>
        <dbReference type="ARBA" id="ARBA00006602"/>
    </source>
</evidence>
<dbReference type="GO" id="GO:0005829">
    <property type="term" value="C:cytosol"/>
    <property type="evidence" value="ECO:0007669"/>
    <property type="project" value="TreeGrafter"/>
</dbReference>
<proteinExistence type="inferred from homology"/>
<comment type="similarity">
    <text evidence="2">Belongs to the FliH family.</text>
</comment>
<comment type="caution">
    <text evidence="8">The sequence shown here is derived from an EMBL/GenBank/DDBJ whole genome shotgun (WGS) entry which is preliminary data.</text>
</comment>